<dbReference type="Gene3D" id="2.40.70.10">
    <property type="entry name" value="Acid Proteases"/>
    <property type="match status" value="1"/>
</dbReference>
<sequence>MTGLNKVPGSLVLAGYDRSRTSNNLTVPISGEADRPLTIGLQKIVTSNSLKGTMALMDSGILTVIDSSVPGLWLPRSVYDKFESTFELQYHEPSDWHADE</sequence>
<keyword evidence="2" id="KW-1185">Reference proteome</keyword>
<dbReference type="InterPro" id="IPR021109">
    <property type="entry name" value="Peptidase_aspartic_dom_sf"/>
</dbReference>
<dbReference type="OrthoDB" id="4074350at2759"/>
<name>A0A6A6ITK8_9PLEO</name>
<dbReference type="AlphaFoldDB" id="A0A6A6ITK8"/>
<accession>A0A6A6ITK8</accession>
<dbReference type="GeneID" id="54586137"/>
<dbReference type="Proteomes" id="UP000800094">
    <property type="component" value="Unassembled WGS sequence"/>
</dbReference>
<dbReference type="SUPFAM" id="SSF50630">
    <property type="entry name" value="Acid proteases"/>
    <property type="match status" value="1"/>
</dbReference>
<evidence type="ECO:0000313" key="1">
    <source>
        <dbReference type="EMBL" id="KAF2253202.1"/>
    </source>
</evidence>
<gene>
    <name evidence="1" type="ORF">BU26DRAFT_560530</name>
</gene>
<protein>
    <submittedName>
        <fullName evidence="1">Uncharacterized protein</fullName>
    </submittedName>
</protein>
<dbReference type="EMBL" id="ML987191">
    <property type="protein sequence ID" value="KAF2253202.1"/>
    <property type="molecule type" value="Genomic_DNA"/>
</dbReference>
<evidence type="ECO:0000313" key="2">
    <source>
        <dbReference type="Proteomes" id="UP000800094"/>
    </source>
</evidence>
<organism evidence="1 2">
    <name type="scientific">Trematosphaeria pertusa</name>
    <dbReference type="NCBI Taxonomy" id="390896"/>
    <lineage>
        <taxon>Eukaryota</taxon>
        <taxon>Fungi</taxon>
        <taxon>Dikarya</taxon>
        <taxon>Ascomycota</taxon>
        <taxon>Pezizomycotina</taxon>
        <taxon>Dothideomycetes</taxon>
        <taxon>Pleosporomycetidae</taxon>
        <taxon>Pleosporales</taxon>
        <taxon>Massarineae</taxon>
        <taxon>Trematosphaeriaceae</taxon>
        <taxon>Trematosphaeria</taxon>
    </lineage>
</organism>
<dbReference type="RefSeq" id="XP_033688206.1">
    <property type="nucleotide sequence ID" value="XM_033832807.1"/>
</dbReference>
<proteinExistence type="predicted"/>
<reference evidence="1" key="1">
    <citation type="journal article" date="2020" name="Stud. Mycol.">
        <title>101 Dothideomycetes genomes: a test case for predicting lifestyles and emergence of pathogens.</title>
        <authorList>
            <person name="Haridas S."/>
            <person name="Albert R."/>
            <person name="Binder M."/>
            <person name="Bloem J."/>
            <person name="Labutti K."/>
            <person name="Salamov A."/>
            <person name="Andreopoulos B."/>
            <person name="Baker S."/>
            <person name="Barry K."/>
            <person name="Bills G."/>
            <person name="Bluhm B."/>
            <person name="Cannon C."/>
            <person name="Castanera R."/>
            <person name="Culley D."/>
            <person name="Daum C."/>
            <person name="Ezra D."/>
            <person name="Gonzalez J."/>
            <person name="Henrissat B."/>
            <person name="Kuo A."/>
            <person name="Liang C."/>
            <person name="Lipzen A."/>
            <person name="Lutzoni F."/>
            <person name="Magnuson J."/>
            <person name="Mondo S."/>
            <person name="Nolan M."/>
            <person name="Ohm R."/>
            <person name="Pangilinan J."/>
            <person name="Park H.-J."/>
            <person name="Ramirez L."/>
            <person name="Alfaro M."/>
            <person name="Sun H."/>
            <person name="Tritt A."/>
            <person name="Yoshinaga Y."/>
            <person name="Zwiers L.-H."/>
            <person name="Turgeon B."/>
            <person name="Goodwin S."/>
            <person name="Spatafora J."/>
            <person name="Crous P."/>
            <person name="Grigoriev I."/>
        </authorList>
    </citation>
    <scope>NUCLEOTIDE SEQUENCE</scope>
    <source>
        <strain evidence="1">CBS 122368</strain>
    </source>
</reference>